<sequence length="227" mass="25091">MSRINGAGGSPTSLRKNGDPRSTGPGRAKFLSRESAQPVDETRARYKEIAKTLASQIKSGDFAPGAPFLHQWELMRNYRIDSSTAALVCMELKKQGLIRHWNGRAYIVNLHAKARDAAPIVAAIIEKIQSGAIGPHQRVPSLTIVQKEYSTTIWTARRAINALIESGWAYRIPYRGTFSVPEHLWPAKSTYGISPGKPDLSDCHGIADLENRLAVHLGFPEAHERRS</sequence>
<keyword evidence="3" id="KW-0804">Transcription</keyword>
<keyword evidence="1" id="KW-0805">Transcription regulation</keyword>
<reference evidence="6 7" key="1">
    <citation type="submission" date="2019-10" db="EMBL/GenBank/DDBJ databases">
        <title>Whole genome shotgun sequence of Acrocarpospora macrocephala NBRC 16266.</title>
        <authorList>
            <person name="Ichikawa N."/>
            <person name="Kimura A."/>
            <person name="Kitahashi Y."/>
            <person name="Komaki H."/>
            <person name="Oguchi A."/>
        </authorList>
    </citation>
    <scope>NUCLEOTIDE SEQUENCE [LARGE SCALE GENOMIC DNA]</scope>
    <source>
        <strain evidence="6 7">NBRC 16266</strain>
    </source>
</reference>
<name>A0A5M3WIH9_9ACTN</name>
<evidence type="ECO:0000259" key="5">
    <source>
        <dbReference type="PROSITE" id="PS50949"/>
    </source>
</evidence>
<dbReference type="Pfam" id="PF00392">
    <property type="entry name" value="GntR"/>
    <property type="match status" value="1"/>
</dbReference>
<keyword evidence="2" id="KW-0238">DNA-binding</keyword>
<dbReference type="OrthoDB" id="120836at2"/>
<dbReference type="PANTHER" id="PTHR44846:SF17">
    <property type="entry name" value="GNTR-FAMILY TRANSCRIPTIONAL REGULATOR"/>
    <property type="match status" value="1"/>
</dbReference>
<dbReference type="InterPro" id="IPR000524">
    <property type="entry name" value="Tscrpt_reg_HTH_GntR"/>
</dbReference>
<dbReference type="PROSITE" id="PS50949">
    <property type="entry name" value="HTH_GNTR"/>
    <property type="match status" value="1"/>
</dbReference>
<evidence type="ECO:0000313" key="6">
    <source>
        <dbReference type="EMBL" id="GES07952.1"/>
    </source>
</evidence>
<comment type="caution">
    <text evidence="6">The sequence shown here is derived from an EMBL/GenBank/DDBJ whole genome shotgun (WGS) entry which is preliminary data.</text>
</comment>
<dbReference type="GO" id="GO:0003700">
    <property type="term" value="F:DNA-binding transcription factor activity"/>
    <property type="evidence" value="ECO:0007669"/>
    <property type="project" value="InterPro"/>
</dbReference>
<proteinExistence type="predicted"/>
<evidence type="ECO:0000256" key="1">
    <source>
        <dbReference type="ARBA" id="ARBA00023015"/>
    </source>
</evidence>
<accession>A0A5M3WIH9</accession>
<evidence type="ECO:0000313" key="7">
    <source>
        <dbReference type="Proteomes" id="UP000331127"/>
    </source>
</evidence>
<dbReference type="InterPro" id="IPR036388">
    <property type="entry name" value="WH-like_DNA-bd_sf"/>
</dbReference>
<dbReference type="SUPFAM" id="SSF46785">
    <property type="entry name" value="Winged helix' DNA-binding domain"/>
    <property type="match status" value="2"/>
</dbReference>
<feature type="region of interest" description="Disordered" evidence="4">
    <location>
        <begin position="1"/>
        <end position="42"/>
    </location>
</feature>
<dbReference type="SMART" id="SM00345">
    <property type="entry name" value="HTH_GNTR"/>
    <property type="match status" value="2"/>
</dbReference>
<dbReference type="PANTHER" id="PTHR44846">
    <property type="entry name" value="MANNOSYL-D-GLYCERATE TRANSPORT/METABOLISM SYSTEM REPRESSOR MNGR-RELATED"/>
    <property type="match status" value="1"/>
</dbReference>
<evidence type="ECO:0000256" key="4">
    <source>
        <dbReference type="SAM" id="MobiDB-lite"/>
    </source>
</evidence>
<dbReference type="AlphaFoldDB" id="A0A5M3WIH9"/>
<feature type="domain" description="HTH gntR-type" evidence="5">
    <location>
        <begin position="43"/>
        <end position="111"/>
    </location>
</feature>
<organism evidence="6 7">
    <name type="scientific">Acrocarpospora macrocephala</name>
    <dbReference type="NCBI Taxonomy" id="150177"/>
    <lineage>
        <taxon>Bacteria</taxon>
        <taxon>Bacillati</taxon>
        <taxon>Actinomycetota</taxon>
        <taxon>Actinomycetes</taxon>
        <taxon>Streptosporangiales</taxon>
        <taxon>Streptosporangiaceae</taxon>
        <taxon>Acrocarpospora</taxon>
    </lineage>
</organism>
<dbReference type="InterPro" id="IPR036390">
    <property type="entry name" value="WH_DNA-bd_sf"/>
</dbReference>
<keyword evidence="7" id="KW-1185">Reference proteome</keyword>
<protein>
    <recommendedName>
        <fullName evidence="5">HTH gntR-type domain-containing protein</fullName>
    </recommendedName>
</protein>
<gene>
    <name evidence="6" type="ORF">Amac_015470</name>
</gene>
<dbReference type="GO" id="GO:0003677">
    <property type="term" value="F:DNA binding"/>
    <property type="evidence" value="ECO:0007669"/>
    <property type="project" value="UniProtKB-KW"/>
</dbReference>
<dbReference type="InterPro" id="IPR050679">
    <property type="entry name" value="Bact_HTH_transcr_reg"/>
</dbReference>
<dbReference type="Proteomes" id="UP000331127">
    <property type="component" value="Unassembled WGS sequence"/>
</dbReference>
<evidence type="ECO:0000256" key="2">
    <source>
        <dbReference type="ARBA" id="ARBA00023125"/>
    </source>
</evidence>
<evidence type="ECO:0000256" key="3">
    <source>
        <dbReference type="ARBA" id="ARBA00023163"/>
    </source>
</evidence>
<dbReference type="Gene3D" id="1.10.10.10">
    <property type="entry name" value="Winged helix-like DNA-binding domain superfamily/Winged helix DNA-binding domain"/>
    <property type="match status" value="2"/>
</dbReference>
<dbReference type="EMBL" id="BLAE01000008">
    <property type="protein sequence ID" value="GES07952.1"/>
    <property type="molecule type" value="Genomic_DNA"/>
</dbReference>
<dbReference type="GO" id="GO:0045892">
    <property type="term" value="P:negative regulation of DNA-templated transcription"/>
    <property type="evidence" value="ECO:0007669"/>
    <property type="project" value="TreeGrafter"/>
</dbReference>